<evidence type="ECO:0000313" key="1">
    <source>
        <dbReference type="EMBL" id="TVM18821.1"/>
    </source>
</evidence>
<dbReference type="NCBIfam" id="NF041863">
    <property type="entry name" value="DVU0524_fam"/>
    <property type="match status" value="1"/>
</dbReference>
<sequence length="136" mass="15964">MTMRSFYMRNMLRGYDKQLVTARRLARYRRALGAGSDEEPIPREVKRRHLVERIAREIVENLIMSGTDNPVVNDIKERLSNEFETKLTFAFPPSEQDLQIFKQTKGGPVEVTPEEKIRILNRLWQVTLDKVDDTML</sequence>
<dbReference type="EMBL" id="QMIE01000003">
    <property type="protein sequence ID" value="TVM18821.1"/>
    <property type="molecule type" value="Genomic_DNA"/>
</dbReference>
<reference evidence="1 2" key="1">
    <citation type="submission" date="2018-06" db="EMBL/GenBank/DDBJ databases">
        <title>Complete genome of Desulfovibrio indonesiensis P37SLT.</title>
        <authorList>
            <person name="Crispim J.S."/>
            <person name="Vidigal P.M.P."/>
            <person name="Silva L.C.F."/>
            <person name="Laguardia C.N."/>
            <person name="Araujo L.C."/>
            <person name="Dias R.S."/>
            <person name="Sousa M.P."/>
            <person name="Paula S.O."/>
            <person name="Silva C."/>
        </authorList>
    </citation>
    <scope>NUCLEOTIDE SEQUENCE [LARGE SCALE GENOMIC DNA]</scope>
    <source>
        <strain evidence="1 2">P37SLT</strain>
    </source>
</reference>
<dbReference type="InterPro" id="IPR049840">
    <property type="entry name" value="DVU0524-like"/>
</dbReference>
<proteinExistence type="predicted"/>
<dbReference type="OrthoDB" id="5471208at2"/>
<protein>
    <submittedName>
        <fullName evidence="1">Uncharacterized protein</fullName>
    </submittedName>
</protein>
<evidence type="ECO:0000313" key="2">
    <source>
        <dbReference type="Proteomes" id="UP000448292"/>
    </source>
</evidence>
<comment type="caution">
    <text evidence="1">The sequence shown here is derived from an EMBL/GenBank/DDBJ whole genome shotgun (WGS) entry which is preliminary data.</text>
</comment>
<dbReference type="RefSeq" id="WP_144302091.1">
    <property type="nucleotide sequence ID" value="NZ_QMIE01000003.1"/>
</dbReference>
<dbReference type="AlphaFoldDB" id="A0A7M3MH54"/>
<organism evidence="1 2">
    <name type="scientific">Oceanidesulfovibrio indonesiensis</name>
    <dbReference type="NCBI Taxonomy" id="54767"/>
    <lineage>
        <taxon>Bacteria</taxon>
        <taxon>Pseudomonadati</taxon>
        <taxon>Thermodesulfobacteriota</taxon>
        <taxon>Desulfovibrionia</taxon>
        <taxon>Desulfovibrionales</taxon>
        <taxon>Desulfovibrionaceae</taxon>
        <taxon>Oceanidesulfovibrio</taxon>
    </lineage>
</organism>
<keyword evidence="2" id="KW-1185">Reference proteome</keyword>
<gene>
    <name evidence="1" type="ORF">DPQ33_04970</name>
</gene>
<accession>A0A7M3MH54</accession>
<dbReference type="Proteomes" id="UP000448292">
    <property type="component" value="Unassembled WGS sequence"/>
</dbReference>
<name>A0A7M3MH54_9BACT</name>